<dbReference type="CDD" id="cd07817">
    <property type="entry name" value="SRPBCC_8"/>
    <property type="match status" value="1"/>
</dbReference>
<dbReference type="Pfam" id="PF03364">
    <property type="entry name" value="Polyketide_cyc"/>
    <property type="match status" value="1"/>
</dbReference>
<sequence length="360" mass="40841">MAEELHKGRTGGRAAELPTDRLLKEAQGLLAALGERALQSVTHLGDNPGHGGLGGALKPLKGGLGQIKEQVQDTVVDKAKEQVKEQVKGKFVDKAKSLIPGLGGGGDGGGGGKGGKKIKVTNIVEQIDVGAPLSLTYNLWTEWENFPSYMKKVEAVENEDEDGNGTESEWKAQVFWSHRKWRAEVIEQVPDKRIIWKSRADKGHVDGTITFHELAPELTRILFVLEYWPQGFMERTGNLWRAQGRRVRLELKHFRRHLMREVLVNPDEIVGWRGTVHDGEVVAEEEEEGREPEEGEEPEEPEEGEEPEEPEEREGREEYQEGEEPEEPEEPEEYEEDEEPGDEYEEEYEDEEPVRRRARR</sequence>
<keyword evidence="4" id="KW-1185">Reference proteome</keyword>
<feature type="domain" description="Coenzyme Q-binding protein COQ10 START" evidence="2">
    <location>
        <begin position="129"/>
        <end position="253"/>
    </location>
</feature>
<dbReference type="InterPro" id="IPR005031">
    <property type="entry name" value="COQ10_START"/>
</dbReference>
<accession>A0ABQ3UBZ1</accession>
<dbReference type="SUPFAM" id="SSF55961">
    <property type="entry name" value="Bet v1-like"/>
    <property type="match status" value="1"/>
</dbReference>
<evidence type="ECO:0000313" key="4">
    <source>
        <dbReference type="Proteomes" id="UP001054854"/>
    </source>
</evidence>
<evidence type="ECO:0000256" key="1">
    <source>
        <dbReference type="SAM" id="MobiDB-lite"/>
    </source>
</evidence>
<dbReference type="RefSeq" id="WP_236259307.1">
    <property type="nucleotide sequence ID" value="NZ_BNEK01000005.1"/>
</dbReference>
<reference evidence="3" key="1">
    <citation type="submission" date="2024-05" db="EMBL/GenBank/DDBJ databases">
        <title>Whole genome shotgun sequence of Streptomyces hygroscopicus NBRC 113678.</title>
        <authorList>
            <person name="Komaki H."/>
            <person name="Tamura T."/>
        </authorList>
    </citation>
    <scope>NUCLEOTIDE SEQUENCE</scope>
    <source>
        <strain evidence="3">N11-34</strain>
    </source>
</reference>
<proteinExistence type="predicted"/>
<gene>
    <name evidence="3" type="ORF">TPA0910_75560</name>
</gene>
<dbReference type="PANTHER" id="PTHR33824:SF7">
    <property type="entry name" value="POLYKETIDE CYCLASE_DEHYDRASE AND LIPID TRANSPORT SUPERFAMILY PROTEIN"/>
    <property type="match status" value="1"/>
</dbReference>
<dbReference type="PANTHER" id="PTHR33824">
    <property type="entry name" value="POLYKETIDE CYCLASE/DEHYDRASE AND LIPID TRANSPORT SUPERFAMILY PROTEIN"/>
    <property type="match status" value="1"/>
</dbReference>
<feature type="compositionally biased region" description="Acidic residues" evidence="1">
    <location>
        <begin position="281"/>
        <end position="312"/>
    </location>
</feature>
<organism evidence="3 4">
    <name type="scientific">Streptomyces hygroscopicus</name>
    <dbReference type="NCBI Taxonomy" id="1912"/>
    <lineage>
        <taxon>Bacteria</taxon>
        <taxon>Bacillati</taxon>
        <taxon>Actinomycetota</taxon>
        <taxon>Actinomycetes</taxon>
        <taxon>Kitasatosporales</taxon>
        <taxon>Streptomycetaceae</taxon>
        <taxon>Streptomyces</taxon>
        <taxon>Streptomyces violaceusniger group</taxon>
    </lineage>
</organism>
<feature type="region of interest" description="Disordered" evidence="1">
    <location>
        <begin position="275"/>
        <end position="360"/>
    </location>
</feature>
<evidence type="ECO:0000313" key="3">
    <source>
        <dbReference type="EMBL" id="GHJ33123.1"/>
    </source>
</evidence>
<name>A0ABQ3UBZ1_STRHY</name>
<protein>
    <recommendedName>
        <fullName evidence="2">Coenzyme Q-binding protein COQ10 START domain-containing protein</fullName>
    </recommendedName>
</protein>
<dbReference type="InterPro" id="IPR023393">
    <property type="entry name" value="START-like_dom_sf"/>
</dbReference>
<dbReference type="EMBL" id="BNEK01000005">
    <property type="protein sequence ID" value="GHJ33123.1"/>
    <property type="molecule type" value="Genomic_DNA"/>
</dbReference>
<comment type="caution">
    <text evidence="3">The sequence shown here is derived from an EMBL/GenBank/DDBJ whole genome shotgun (WGS) entry which is preliminary data.</text>
</comment>
<dbReference type="Gene3D" id="3.30.530.20">
    <property type="match status" value="1"/>
</dbReference>
<dbReference type="InterPro" id="IPR047137">
    <property type="entry name" value="ORF3"/>
</dbReference>
<feature type="compositionally biased region" description="Acidic residues" evidence="1">
    <location>
        <begin position="320"/>
        <end position="352"/>
    </location>
</feature>
<evidence type="ECO:0000259" key="2">
    <source>
        <dbReference type="Pfam" id="PF03364"/>
    </source>
</evidence>
<dbReference type="Proteomes" id="UP001054854">
    <property type="component" value="Unassembled WGS sequence"/>
</dbReference>